<evidence type="ECO:0000313" key="1">
    <source>
        <dbReference type="EMBL" id="PZE15643.1"/>
    </source>
</evidence>
<organism evidence="1 2">
    <name type="scientific">Putridiphycobacter roseus</name>
    <dbReference type="NCBI Taxonomy" id="2219161"/>
    <lineage>
        <taxon>Bacteria</taxon>
        <taxon>Pseudomonadati</taxon>
        <taxon>Bacteroidota</taxon>
        <taxon>Flavobacteriia</taxon>
        <taxon>Flavobacteriales</taxon>
        <taxon>Crocinitomicaceae</taxon>
        <taxon>Putridiphycobacter</taxon>
    </lineage>
</organism>
<reference evidence="1 2" key="1">
    <citation type="submission" date="2018-06" db="EMBL/GenBank/DDBJ databases">
        <title>The draft genome sequence of Crocinitomix sp. SM1701.</title>
        <authorList>
            <person name="Zhang X."/>
        </authorList>
    </citation>
    <scope>NUCLEOTIDE SEQUENCE [LARGE SCALE GENOMIC DNA]</scope>
    <source>
        <strain evidence="1 2">SM1701</strain>
    </source>
</reference>
<proteinExistence type="predicted"/>
<comment type="caution">
    <text evidence="1">The sequence shown here is derived from an EMBL/GenBank/DDBJ whole genome shotgun (WGS) entry which is preliminary data.</text>
</comment>
<dbReference type="EMBL" id="QKSB01000022">
    <property type="protein sequence ID" value="PZE15643.1"/>
    <property type="molecule type" value="Genomic_DNA"/>
</dbReference>
<dbReference type="AlphaFoldDB" id="A0A2W1N9C1"/>
<keyword evidence="2" id="KW-1185">Reference proteome</keyword>
<protein>
    <submittedName>
        <fullName evidence="1">Uncharacterized protein</fullName>
    </submittedName>
</protein>
<gene>
    <name evidence="1" type="ORF">DNU06_16995</name>
</gene>
<evidence type="ECO:0000313" key="2">
    <source>
        <dbReference type="Proteomes" id="UP000249248"/>
    </source>
</evidence>
<sequence length="134" mass="15207">MKKIVGIGFLVFLLILSSCSADIELKDYLDMDKPFNLTINTTNSETGLTERNSQTLEVDSDRWKKIILWGQNNTEGWTPSLASHIGDVYVLQSNFRLIYSKGSKGVVISFTDKAGISKQYMNVIEKEDLNFLYE</sequence>
<dbReference type="Proteomes" id="UP000249248">
    <property type="component" value="Unassembled WGS sequence"/>
</dbReference>
<name>A0A2W1N9C1_9FLAO</name>
<dbReference type="PROSITE" id="PS51257">
    <property type="entry name" value="PROKAR_LIPOPROTEIN"/>
    <property type="match status" value="1"/>
</dbReference>
<accession>A0A2W1N9C1</accession>